<reference evidence="1" key="1">
    <citation type="submission" date="2020-11" db="EMBL/GenBank/DDBJ databases">
        <authorList>
            <person name="Tran Van P."/>
        </authorList>
    </citation>
    <scope>NUCLEOTIDE SEQUENCE</scope>
</reference>
<protein>
    <submittedName>
        <fullName evidence="1">Uncharacterized protein</fullName>
    </submittedName>
</protein>
<accession>A0A7R9LK37</accession>
<dbReference type="Proteomes" id="UP000759131">
    <property type="component" value="Unassembled WGS sequence"/>
</dbReference>
<gene>
    <name evidence="1" type="ORF">OSB1V03_LOCUS19458</name>
</gene>
<dbReference type="AlphaFoldDB" id="A0A7R9LK37"/>
<dbReference type="EMBL" id="OC883191">
    <property type="protein sequence ID" value="CAD7643155.1"/>
    <property type="molecule type" value="Genomic_DNA"/>
</dbReference>
<proteinExistence type="predicted"/>
<organism evidence="1">
    <name type="scientific">Medioppia subpectinata</name>
    <dbReference type="NCBI Taxonomy" id="1979941"/>
    <lineage>
        <taxon>Eukaryota</taxon>
        <taxon>Metazoa</taxon>
        <taxon>Ecdysozoa</taxon>
        <taxon>Arthropoda</taxon>
        <taxon>Chelicerata</taxon>
        <taxon>Arachnida</taxon>
        <taxon>Acari</taxon>
        <taxon>Acariformes</taxon>
        <taxon>Sarcoptiformes</taxon>
        <taxon>Oribatida</taxon>
        <taxon>Brachypylina</taxon>
        <taxon>Oppioidea</taxon>
        <taxon>Oppiidae</taxon>
        <taxon>Medioppia</taxon>
    </lineage>
</organism>
<evidence type="ECO:0000313" key="2">
    <source>
        <dbReference type="Proteomes" id="UP000759131"/>
    </source>
</evidence>
<sequence>MDQTMIEHCVDHRCADTGTTTAIVTCAVCPPQSLTTNTSTNTKGILKYNKSPNSHTIGSTTAATMGRVKCPQKCCVSCRYVTNPRVPELRYDSIGIDREEPDITHEYSHT</sequence>
<keyword evidence="2" id="KW-1185">Reference proteome</keyword>
<name>A0A7R9LK37_9ACAR</name>
<dbReference type="EMBL" id="CAJPIZ010028616">
    <property type="protein sequence ID" value="CAG2119510.1"/>
    <property type="molecule type" value="Genomic_DNA"/>
</dbReference>
<evidence type="ECO:0000313" key="1">
    <source>
        <dbReference type="EMBL" id="CAD7643155.1"/>
    </source>
</evidence>